<reference evidence="2" key="1">
    <citation type="submission" date="2022-08" db="UniProtKB">
        <authorList>
            <consortium name="EnsemblMetazoa"/>
        </authorList>
    </citation>
    <scope>IDENTIFICATION</scope>
    <source>
        <strain evidence="2">EBRO</strain>
    </source>
</reference>
<name>A0A182JLS9_ANOAO</name>
<evidence type="ECO:0000313" key="2">
    <source>
        <dbReference type="EnsemblMetazoa" id="AATE020465-PA.1"/>
    </source>
</evidence>
<proteinExistence type="predicted"/>
<dbReference type="STRING" id="41427.A0A182JLS9"/>
<protein>
    <submittedName>
        <fullName evidence="2">Uncharacterized protein</fullName>
    </submittedName>
</protein>
<dbReference type="AlphaFoldDB" id="A0A182JLS9"/>
<feature type="compositionally biased region" description="Basic and acidic residues" evidence="1">
    <location>
        <begin position="9"/>
        <end position="19"/>
    </location>
</feature>
<accession>A0A182JLS9</accession>
<sequence length="525" mass="60542">MSTEPGEESSSKSSREPPRKKQRPNTSQPELVAFEKLRFVLGRHYFDVGRRLALETVPRCVRNVTECAQHHANKRSPRTKRVGEMRKTHTLEQISEHRPDQFVEFLYQALMRNELFDSELFLAGMQLILTINRPSTELQADYDVPSIVSGSSDALEKCLERFPPCRWDLRAAYQKIVLGHLDAECFKKNPTKTRQNLCHSSRCPLVARLVWEGDHGNVNLFVKKLFQMFINMIALQYPSGNIAIFSRLINLVAVAVNLSEFQHSDGMLQYPCLKTNSEYFAKQLWKTLETSPYFSVNVCLDAIQRIRTPYLLLSLSEELIRKLHRHNQPTNVRGFFQHLLSRSWEDCCVEKRIEKGSPAQPAELYPILNLKKSRSKSSEINRQEYVDLLFVGFSAYCEMYQIPAYFRAIMVQAAEPDTVQPVVENAALHAVGETPEALERHIREHLPQFPGSTRIVADDVADERMIFQGVCVNGELLLEYREDIKYLMLIEQELKKLNSPEERDLFGKWITFLSDIDPSLKMNAS</sequence>
<dbReference type="VEuPathDB" id="VectorBase:AATE020465"/>
<evidence type="ECO:0000256" key="1">
    <source>
        <dbReference type="SAM" id="MobiDB-lite"/>
    </source>
</evidence>
<feature type="region of interest" description="Disordered" evidence="1">
    <location>
        <begin position="1"/>
        <end position="28"/>
    </location>
</feature>
<organism evidence="2">
    <name type="scientific">Anopheles atroparvus</name>
    <name type="common">European mosquito</name>
    <dbReference type="NCBI Taxonomy" id="41427"/>
    <lineage>
        <taxon>Eukaryota</taxon>
        <taxon>Metazoa</taxon>
        <taxon>Ecdysozoa</taxon>
        <taxon>Arthropoda</taxon>
        <taxon>Hexapoda</taxon>
        <taxon>Insecta</taxon>
        <taxon>Pterygota</taxon>
        <taxon>Neoptera</taxon>
        <taxon>Endopterygota</taxon>
        <taxon>Diptera</taxon>
        <taxon>Nematocera</taxon>
        <taxon>Culicoidea</taxon>
        <taxon>Culicidae</taxon>
        <taxon>Anophelinae</taxon>
        <taxon>Anopheles</taxon>
    </lineage>
</organism>
<dbReference type="EnsemblMetazoa" id="AATE020465-RA">
    <property type="protein sequence ID" value="AATE020465-PA.1"/>
    <property type="gene ID" value="AATE020465"/>
</dbReference>